<feature type="domain" description="Phosphatidate phosphatase APP1 catalytic" evidence="2">
    <location>
        <begin position="177"/>
        <end position="325"/>
    </location>
</feature>
<dbReference type="EMBL" id="SMAF01000004">
    <property type="protein sequence ID" value="TCT00066.1"/>
    <property type="molecule type" value="Genomic_DNA"/>
</dbReference>
<name>A0A4S3KWF4_9GAMM</name>
<organism evidence="3 4">
    <name type="scientific">Pseudofulvimonas gallinarii</name>
    <dbReference type="NCBI Taxonomy" id="634155"/>
    <lineage>
        <taxon>Bacteria</taxon>
        <taxon>Pseudomonadati</taxon>
        <taxon>Pseudomonadota</taxon>
        <taxon>Gammaproteobacteria</taxon>
        <taxon>Lysobacterales</taxon>
        <taxon>Rhodanobacteraceae</taxon>
        <taxon>Pseudofulvimonas</taxon>
    </lineage>
</organism>
<evidence type="ECO:0000256" key="1">
    <source>
        <dbReference type="SAM" id="SignalP"/>
    </source>
</evidence>
<protein>
    <submittedName>
        <fullName evidence="3">Uncharacterized protein DUF2183</fullName>
    </submittedName>
</protein>
<gene>
    <name evidence="3" type="ORF">EDC25_10453</name>
</gene>
<dbReference type="GO" id="GO:0008195">
    <property type="term" value="F:phosphatidate phosphatase activity"/>
    <property type="evidence" value="ECO:0007669"/>
    <property type="project" value="InterPro"/>
</dbReference>
<feature type="signal peptide" evidence="1">
    <location>
        <begin position="1"/>
        <end position="31"/>
    </location>
</feature>
<dbReference type="Proteomes" id="UP000294599">
    <property type="component" value="Unassembled WGS sequence"/>
</dbReference>
<accession>A0A4S3KWF4</accession>
<dbReference type="PANTHER" id="PTHR28208:SF1">
    <property type="entry name" value="FILAMENT ORGANIZATION PROTEIN APP1-LIKE, PUTATIVE (AFU_ORTHOLOGUE AFUA_1G06650)-RELATED"/>
    <property type="match status" value="1"/>
</dbReference>
<evidence type="ECO:0000259" key="2">
    <source>
        <dbReference type="Pfam" id="PF09949"/>
    </source>
</evidence>
<dbReference type="InterPro" id="IPR019236">
    <property type="entry name" value="APP1_cat"/>
</dbReference>
<sequence>MTPAKTSTPNARLRALVPGLAAAAMASAVLASPLKRDEHVLLVPTPARNLADGRVELDIQAWVFEYEPRRGSVALFARYLDLDPDDLPPERRGLFEARTQLFRVDSERNKQLRIRIAGGIEVDLPRTRSDGRTGRRVTLDAGAPGTADWIELQVVAPGGDDRLFTGRAQRVPDEGLSVVSDIDDTIKHSSVRDRRELLLNTFARPFTAVPGMAARYRTLAAESGTRFHYVSASPLQLQPALLEFLDDAGYPAGSLHLREMTSWVSLLGAAPDSPSHKRGAVDRLLRDFPGRRFLLVGDSGEHDPEIYAGIAREHGSRIAGIAIRDVTGEPAGASRWQVVFEGLPEDLWTVFKDGGDWRATP</sequence>
<reference evidence="3 4" key="1">
    <citation type="submission" date="2019-03" db="EMBL/GenBank/DDBJ databases">
        <title>Genomic Encyclopedia of Type Strains, Phase IV (KMG-IV): sequencing the most valuable type-strain genomes for metagenomic binning, comparative biology and taxonomic classification.</title>
        <authorList>
            <person name="Goeker M."/>
        </authorList>
    </citation>
    <scope>NUCLEOTIDE SEQUENCE [LARGE SCALE GENOMIC DNA]</scope>
    <source>
        <strain evidence="3 4">DSM 21944</strain>
    </source>
</reference>
<dbReference type="AlphaFoldDB" id="A0A4S3KWF4"/>
<keyword evidence="1" id="KW-0732">Signal</keyword>
<keyword evidence="4" id="KW-1185">Reference proteome</keyword>
<dbReference type="InterPro" id="IPR052935">
    <property type="entry name" value="Mg2+_PAP"/>
</dbReference>
<comment type="caution">
    <text evidence="3">The sequence shown here is derived from an EMBL/GenBank/DDBJ whole genome shotgun (WGS) entry which is preliminary data.</text>
</comment>
<dbReference type="Pfam" id="PF09949">
    <property type="entry name" value="APP1_cat"/>
    <property type="match status" value="1"/>
</dbReference>
<dbReference type="RefSeq" id="WP_164484214.1">
    <property type="nucleotide sequence ID" value="NZ_JBHLWF010000088.1"/>
</dbReference>
<evidence type="ECO:0000313" key="3">
    <source>
        <dbReference type="EMBL" id="TCT00066.1"/>
    </source>
</evidence>
<proteinExistence type="predicted"/>
<feature type="chain" id="PRO_5030100301" evidence="1">
    <location>
        <begin position="32"/>
        <end position="361"/>
    </location>
</feature>
<dbReference type="PANTHER" id="PTHR28208">
    <property type="entry name" value="PHOSPHATIDATE PHOSPHATASE APP1"/>
    <property type="match status" value="1"/>
</dbReference>
<evidence type="ECO:0000313" key="4">
    <source>
        <dbReference type="Proteomes" id="UP000294599"/>
    </source>
</evidence>